<name>A0A0B1P7H9_UNCNE</name>
<gene>
    <name evidence="2" type="ORF">EV44_g3232</name>
</gene>
<protein>
    <submittedName>
        <fullName evidence="2">Uncharacterized protein</fullName>
    </submittedName>
</protein>
<evidence type="ECO:0000256" key="1">
    <source>
        <dbReference type="SAM" id="MobiDB-lite"/>
    </source>
</evidence>
<dbReference type="EMBL" id="JNVN01001937">
    <property type="protein sequence ID" value="KHJ32629.1"/>
    <property type="molecule type" value="Genomic_DNA"/>
</dbReference>
<dbReference type="Proteomes" id="UP000030854">
    <property type="component" value="Unassembled WGS sequence"/>
</dbReference>
<accession>A0A0B1P7H9</accession>
<dbReference type="HOGENOM" id="CLU_113435_0_0_1"/>
<keyword evidence="3" id="KW-1185">Reference proteome</keyword>
<comment type="caution">
    <text evidence="2">The sequence shown here is derived from an EMBL/GenBank/DDBJ whole genome shotgun (WGS) entry which is preliminary data.</text>
</comment>
<dbReference type="AlphaFoldDB" id="A0A0B1P7H9"/>
<evidence type="ECO:0000313" key="2">
    <source>
        <dbReference type="EMBL" id="KHJ32629.1"/>
    </source>
</evidence>
<organism evidence="2 3">
    <name type="scientific">Uncinula necator</name>
    <name type="common">Grape powdery mildew</name>
    <dbReference type="NCBI Taxonomy" id="52586"/>
    <lineage>
        <taxon>Eukaryota</taxon>
        <taxon>Fungi</taxon>
        <taxon>Dikarya</taxon>
        <taxon>Ascomycota</taxon>
        <taxon>Pezizomycotina</taxon>
        <taxon>Leotiomycetes</taxon>
        <taxon>Erysiphales</taxon>
        <taxon>Erysiphaceae</taxon>
        <taxon>Erysiphe</taxon>
    </lineage>
</organism>
<proteinExistence type="predicted"/>
<sequence>MSESGSSLKRAHSPISDHERNGNTSTVSPDEFLVISAVEFELLVELKDQDMRDLNQLQENKERLNKVWIADVEQNMPEEKCSQYYDILRSAEFHYQKIYSKLDDVTQKISKLRTLGLSAKKA</sequence>
<reference evidence="2 3" key="1">
    <citation type="journal article" date="2014" name="BMC Genomics">
        <title>Adaptive genomic structural variation in the grape powdery mildew pathogen, Erysiphe necator.</title>
        <authorList>
            <person name="Jones L."/>
            <person name="Riaz S."/>
            <person name="Morales-Cruz A."/>
            <person name="Amrine K.C."/>
            <person name="McGuire B."/>
            <person name="Gubler W.D."/>
            <person name="Walker M.A."/>
            <person name="Cantu D."/>
        </authorList>
    </citation>
    <scope>NUCLEOTIDE SEQUENCE [LARGE SCALE GENOMIC DNA]</scope>
    <source>
        <strain evidence="3">c</strain>
    </source>
</reference>
<evidence type="ECO:0000313" key="3">
    <source>
        <dbReference type="Proteomes" id="UP000030854"/>
    </source>
</evidence>
<feature type="region of interest" description="Disordered" evidence="1">
    <location>
        <begin position="1"/>
        <end position="27"/>
    </location>
</feature>